<feature type="binding site" evidence="3">
    <location>
        <position position="233"/>
    </location>
    <ligand>
        <name>FAD</name>
        <dbReference type="ChEBI" id="CHEBI:57692"/>
    </ligand>
</feature>
<dbReference type="Proteomes" id="UP000799777">
    <property type="component" value="Unassembled WGS sequence"/>
</dbReference>
<comment type="caution">
    <text evidence="6">The sequence shown here is derived from an EMBL/GenBank/DDBJ whole genome shotgun (WGS) entry which is preliminary data.</text>
</comment>
<comment type="cofactor">
    <cofactor evidence="3">
        <name>FAD</name>
        <dbReference type="ChEBI" id="CHEBI:57692"/>
    </cofactor>
</comment>
<organism evidence="6 7">
    <name type="scientific">Setomelanomma holmii</name>
    <dbReference type="NCBI Taxonomy" id="210430"/>
    <lineage>
        <taxon>Eukaryota</taxon>
        <taxon>Fungi</taxon>
        <taxon>Dikarya</taxon>
        <taxon>Ascomycota</taxon>
        <taxon>Pezizomycotina</taxon>
        <taxon>Dothideomycetes</taxon>
        <taxon>Pleosporomycetidae</taxon>
        <taxon>Pleosporales</taxon>
        <taxon>Pleosporineae</taxon>
        <taxon>Phaeosphaeriaceae</taxon>
        <taxon>Setomelanomma</taxon>
    </lineage>
</organism>
<evidence type="ECO:0000313" key="7">
    <source>
        <dbReference type="Proteomes" id="UP000799777"/>
    </source>
</evidence>
<dbReference type="PANTHER" id="PTHR11552">
    <property type="entry name" value="GLUCOSE-METHANOL-CHOLINE GMC OXIDOREDUCTASE"/>
    <property type="match status" value="1"/>
</dbReference>
<feature type="active site" description="Proton acceptor" evidence="2">
    <location>
        <position position="527"/>
    </location>
</feature>
<keyword evidence="4" id="KW-0285">Flavoprotein</keyword>
<sequence>MDGQYDFIVIGAGASGAVHASRLAHTPVAPSVLLVEAGGSNANAAHQSGADRYNAACAGGSPMNWHYKTAPQTQLASQEIDYSRGKGLGGSTSINFCGWTVGPRDDYDEWASIVGDERFAWKNVKRVLKRISNLDTRIPDQRLKNAINANIADHSTKGNLDLTYGEAWLPDVGDIFSAAQHAGHRINQDVNDGDPIGMGMGSVCIARGVRATSASAYLSQPPANLKIVVDAPVARVLFDGQKRAIGVECIDGKCFAAGKEVILSGGALNTPKILKLSWVGPADELKSHKIPLVHDAPMVGDNLQDHCFSTVGIVMKKDDSLPPGPPSQSPTPMGWFKLPSLTSSNEFQQLPSDVQRHIQRPTVPAMEIATNITNITQHSPPSFLAYEPTYAESYFGAICLIMNPQSRGKVTLRSTDPRDPPLINPNFLTHAFDRRVFIDGTRELMRIQRAPIFASRTLKTLGPANDSDEAIWEHVKQNLRSSWHMSCTAAMGRSEKNAVVDSKFKVFGVEGLRVADLSVCPFLINAHTESAAYVLGELGAEVLAEEYGLGEVTITGRPDLQLKEKL</sequence>
<keyword evidence="7" id="KW-1185">Reference proteome</keyword>
<gene>
    <name evidence="6" type="ORF">EK21DRAFT_62603</name>
</gene>
<feature type="binding site" evidence="3">
    <location>
        <begin position="483"/>
        <end position="484"/>
    </location>
    <ligand>
        <name>FAD</name>
        <dbReference type="ChEBI" id="CHEBI:57692"/>
    </ligand>
</feature>
<feature type="active site" description="Proton donor" evidence="2">
    <location>
        <position position="484"/>
    </location>
</feature>
<dbReference type="Pfam" id="PF05199">
    <property type="entry name" value="GMC_oxred_C"/>
    <property type="match status" value="1"/>
</dbReference>
<dbReference type="Gene3D" id="3.30.560.10">
    <property type="entry name" value="Glucose Oxidase, domain 3"/>
    <property type="match status" value="1"/>
</dbReference>
<dbReference type="AlphaFoldDB" id="A0A9P4HE80"/>
<evidence type="ECO:0000256" key="1">
    <source>
        <dbReference type="ARBA" id="ARBA00010790"/>
    </source>
</evidence>
<dbReference type="Pfam" id="PF00732">
    <property type="entry name" value="GMC_oxred_N"/>
    <property type="match status" value="1"/>
</dbReference>
<reference evidence="6" key="1">
    <citation type="journal article" date="2020" name="Stud. Mycol.">
        <title>101 Dothideomycetes genomes: a test case for predicting lifestyles and emergence of pathogens.</title>
        <authorList>
            <person name="Haridas S."/>
            <person name="Albert R."/>
            <person name="Binder M."/>
            <person name="Bloem J."/>
            <person name="Labutti K."/>
            <person name="Salamov A."/>
            <person name="Andreopoulos B."/>
            <person name="Baker S."/>
            <person name="Barry K."/>
            <person name="Bills G."/>
            <person name="Bluhm B."/>
            <person name="Cannon C."/>
            <person name="Castanera R."/>
            <person name="Culley D."/>
            <person name="Daum C."/>
            <person name="Ezra D."/>
            <person name="Gonzalez J."/>
            <person name="Henrissat B."/>
            <person name="Kuo A."/>
            <person name="Liang C."/>
            <person name="Lipzen A."/>
            <person name="Lutzoni F."/>
            <person name="Magnuson J."/>
            <person name="Mondo S."/>
            <person name="Nolan M."/>
            <person name="Ohm R."/>
            <person name="Pangilinan J."/>
            <person name="Park H.-J."/>
            <person name="Ramirez L."/>
            <person name="Alfaro M."/>
            <person name="Sun H."/>
            <person name="Tritt A."/>
            <person name="Yoshinaga Y."/>
            <person name="Zwiers L.-H."/>
            <person name="Turgeon B."/>
            <person name="Goodwin S."/>
            <person name="Spatafora J."/>
            <person name="Crous P."/>
            <person name="Grigoriev I."/>
        </authorList>
    </citation>
    <scope>NUCLEOTIDE SEQUENCE</scope>
    <source>
        <strain evidence="6">CBS 110217</strain>
    </source>
</reference>
<name>A0A9P4HE80_9PLEO</name>
<protein>
    <submittedName>
        <fullName evidence="6">Alcohol oxidase</fullName>
    </submittedName>
</protein>
<dbReference type="PROSITE" id="PS00623">
    <property type="entry name" value="GMC_OXRED_1"/>
    <property type="match status" value="1"/>
</dbReference>
<dbReference type="GO" id="GO:0050660">
    <property type="term" value="F:flavin adenine dinucleotide binding"/>
    <property type="evidence" value="ECO:0007669"/>
    <property type="project" value="InterPro"/>
</dbReference>
<dbReference type="EMBL" id="ML978178">
    <property type="protein sequence ID" value="KAF2031702.1"/>
    <property type="molecule type" value="Genomic_DNA"/>
</dbReference>
<dbReference type="InterPro" id="IPR012132">
    <property type="entry name" value="GMC_OxRdtase"/>
</dbReference>
<feature type="domain" description="Glucose-methanol-choline oxidoreductase N-terminal" evidence="5">
    <location>
        <begin position="85"/>
        <end position="108"/>
    </location>
</feature>
<dbReference type="Gene3D" id="3.50.50.60">
    <property type="entry name" value="FAD/NAD(P)-binding domain"/>
    <property type="match status" value="1"/>
</dbReference>
<dbReference type="PANTHER" id="PTHR11552:SF134">
    <property type="entry name" value="GLUCOSE-METHANOL-CHOLINE OXIDOREDUCTASE N-TERMINAL DOMAIN-CONTAINING PROTEIN"/>
    <property type="match status" value="1"/>
</dbReference>
<dbReference type="PIRSF" id="PIRSF000137">
    <property type="entry name" value="Alcohol_oxidase"/>
    <property type="match status" value="1"/>
</dbReference>
<evidence type="ECO:0000256" key="4">
    <source>
        <dbReference type="RuleBase" id="RU003968"/>
    </source>
</evidence>
<evidence type="ECO:0000313" key="6">
    <source>
        <dbReference type="EMBL" id="KAF2031702.1"/>
    </source>
</evidence>
<comment type="similarity">
    <text evidence="1 4">Belongs to the GMC oxidoreductase family.</text>
</comment>
<keyword evidence="3 4" id="KW-0274">FAD</keyword>
<evidence type="ECO:0000256" key="3">
    <source>
        <dbReference type="PIRSR" id="PIRSR000137-2"/>
    </source>
</evidence>
<dbReference type="InterPro" id="IPR000172">
    <property type="entry name" value="GMC_OxRdtase_N"/>
</dbReference>
<dbReference type="GO" id="GO:0016614">
    <property type="term" value="F:oxidoreductase activity, acting on CH-OH group of donors"/>
    <property type="evidence" value="ECO:0007669"/>
    <property type="project" value="InterPro"/>
</dbReference>
<accession>A0A9P4HE80</accession>
<dbReference type="SUPFAM" id="SSF54373">
    <property type="entry name" value="FAD-linked reductases, C-terminal domain"/>
    <property type="match status" value="1"/>
</dbReference>
<dbReference type="InterPro" id="IPR007867">
    <property type="entry name" value="GMC_OxRtase_C"/>
</dbReference>
<dbReference type="SUPFAM" id="SSF51905">
    <property type="entry name" value="FAD/NAD(P)-binding domain"/>
    <property type="match status" value="1"/>
</dbReference>
<evidence type="ECO:0000259" key="5">
    <source>
        <dbReference type="PROSITE" id="PS00623"/>
    </source>
</evidence>
<dbReference type="OrthoDB" id="269227at2759"/>
<proteinExistence type="inferred from homology"/>
<dbReference type="InterPro" id="IPR036188">
    <property type="entry name" value="FAD/NAD-bd_sf"/>
</dbReference>
<evidence type="ECO:0000256" key="2">
    <source>
        <dbReference type="PIRSR" id="PIRSR000137-1"/>
    </source>
</evidence>